<dbReference type="Proteomes" id="UP000070589">
    <property type="component" value="Unassembled WGS sequence"/>
</dbReference>
<proteinExistence type="predicted"/>
<keyword evidence="2" id="KW-1185">Reference proteome</keyword>
<dbReference type="AlphaFoldDB" id="A0A133U322"/>
<dbReference type="InterPro" id="IPR016155">
    <property type="entry name" value="Mopterin_synth/thiamin_S_b"/>
</dbReference>
<dbReference type="CDD" id="cd17040">
    <property type="entry name" value="Ubl_MoaD_like"/>
    <property type="match status" value="1"/>
</dbReference>
<dbReference type="SUPFAM" id="SSF54285">
    <property type="entry name" value="MoaD/ThiS"/>
    <property type="match status" value="1"/>
</dbReference>
<evidence type="ECO:0000313" key="1">
    <source>
        <dbReference type="EMBL" id="KXA88588.1"/>
    </source>
</evidence>
<comment type="caution">
    <text evidence="1">The sequence shown here is derived from an EMBL/GenBank/DDBJ whole genome shotgun (WGS) entry which is preliminary data.</text>
</comment>
<name>A0A133U322_9EURY</name>
<reference evidence="1 2" key="1">
    <citation type="journal article" date="2016" name="Sci. Rep.">
        <title>Metabolic traits of an uncultured archaeal lineage -MSBL1- from brine pools of the Red Sea.</title>
        <authorList>
            <person name="Mwirichia R."/>
            <person name="Alam I."/>
            <person name="Rashid M."/>
            <person name="Vinu M."/>
            <person name="Ba-Alawi W."/>
            <person name="Anthony Kamau A."/>
            <person name="Kamanda Ngugi D."/>
            <person name="Goker M."/>
            <person name="Klenk H.P."/>
            <person name="Bajic V."/>
            <person name="Stingl U."/>
        </authorList>
    </citation>
    <scope>NUCLEOTIDE SEQUENCE [LARGE SCALE GENOMIC DNA]</scope>
    <source>
        <strain evidence="1">SCGC-AAA259D14</strain>
    </source>
</reference>
<dbReference type="Gene3D" id="3.10.20.30">
    <property type="match status" value="1"/>
</dbReference>
<organism evidence="1 2">
    <name type="scientific">candidate division MSBL1 archaeon SCGC-AAA259D14</name>
    <dbReference type="NCBI Taxonomy" id="1698261"/>
    <lineage>
        <taxon>Archaea</taxon>
        <taxon>Methanobacteriati</taxon>
        <taxon>Methanobacteriota</taxon>
        <taxon>candidate division MSBL1</taxon>
    </lineage>
</organism>
<dbReference type="Pfam" id="PF02597">
    <property type="entry name" value="ThiS"/>
    <property type="match status" value="1"/>
</dbReference>
<dbReference type="InterPro" id="IPR012675">
    <property type="entry name" value="Beta-grasp_dom_sf"/>
</dbReference>
<sequence length="94" mass="10578">MEKIEFKLSQPLKMKYGREKVNVQIPDGGKLRRGLEELGREIGETFVVKGKIDGPWKNHINLVVNGEPVHRSEINNYVLKDGDTVHILIPFGGG</sequence>
<evidence type="ECO:0000313" key="2">
    <source>
        <dbReference type="Proteomes" id="UP000070589"/>
    </source>
</evidence>
<protein>
    <recommendedName>
        <fullName evidence="3">MoaD/ThiS family protein</fullName>
    </recommendedName>
</protein>
<evidence type="ECO:0008006" key="3">
    <source>
        <dbReference type="Google" id="ProtNLM"/>
    </source>
</evidence>
<dbReference type="EMBL" id="LHXL01000102">
    <property type="protein sequence ID" value="KXA88588.1"/>
    <property type="molecule type" value="Genomic_DNA"/>
</dbReference>
<dbReference type="InterPro" id="IPR003749">
    <property type="entry name" value="ThiS/MoaD-like"/>
</dbReference>
<accession>A0A133U322</accession>
<gene>
    <name evidence="1" type="ORF">AKJ62_04870</name>
</gene>